<organism evidence="2 3">
    <name type="scientific">Oerskovia enterophila</name>
    <dbReference type="NCBI Taxonomy" id="43678"/>
    <lineage>
        <taxon>Bacteria</taxon>
        <taxon>Bacillati</taxon>
        <taxon>Actinomycetota</taxon>
        <taxon>Actinomycetes</taxon>
        <taxon>Micrococcales</taxon>
        <taxon>Cellulomonadaceae</taxon>
        <taxon>Oerskovia</taxon>
    </lineage>
</organism>
<dbReference type="PANTHER" id="PTHR33490">
    <property type="entry name" value="BLR5614 PROTEIN-RELATED"/>
    <property type="match status" value="1"/>
</dbReference>
<proteinExistence type="predicted"/>
<dbReference type="PATRIC" id="fig|43678.3.peg.2171"/>
<dbReference type="Gene3D" id="3.10.620.30">
    <property type="match status" value="1"/>
</dbReference>
<dbReference type="InterPro" id="IPR002931">
    <property type="entry name" value="Transglutaminase-like"/>
</dbReference>
<evidence type="ECO:0000313" key="3">
    <source>
        <dbReference type="Proteomes" id="UP000076447"/>
    </source>
</evidence>
<evidence type="ECO:0000313" key="2">
    <source>
        <dbReference type="EMBL" id="KZM35295.1"/>
    </source>
</evidence>
<accession>A0A163RKC0</accession>
<dbReference type="EMBL" id="LRIE01000072">
    <property type="protein sequence ID" value="KZM35295.1"/>
    <property type="molecule type" value="Genomic_DNA"/>
</dbReference>
<gene>
    <name evidence="2" type="ORF">OJAG_20830</name>
</gene>
<dbReference type="Pfam" id="PF01841">
    <property type="entry name" value="Transglut_core"/>
    <property type="match status" value="1"/>
</dbReference>
<dbReference type="Proteomes" id="UP000076447">
    <property type="component" value="Unassembled WGS sequence"/>
</dbReference>
<feature type="domain" description="Transglutaminase-like" evidence="1">
    <location>
        <begin position="177"/>
        <end position="244"/>
    </location>
</feature>
<dbReference type="InterPro" id="IPR013589">
    <property type="entry name" value="Bac_transglu_N"/>
</dbReference>
<name>A0A163RKC0_9CELL</name>
<protein>
    <recommendedName>
        <fullName evidence="1">Transglutaminase-like domain-containing protein</fullName>
    </recommendedName>
</protein>
<dbReference type="Pfam" id="PF08379">
    <property type="entry name" value="Bact_transglu_N"/>
    <property type="match status" value="1"/>
</dbReference>
<dbReference type="PANTHER" id="PTHR33490:SF6">
    <property type="entry name" value="SLL1049 PROTEIN"/>
    <property type="match status" value="1"/>
</dbReference>
<dbReference type="SUPFAM" id="SSF54001">
    <property type="entry name" value="Cysteine proteinases"/>
    <property type="match status" value="1"/>
</dbReference>
<reference evidence="2 3" key="1">
    <citation type="submission" date="2016-01" db="EMBL/GenBank/DDBJ databases">
        <title>Genome sequence of Oerskovia enterophila VJag, an agar and cellulose degrading bacterium.</title>
        <authorList>
            <person name="Poehlein A."/>
            <person name="Jag V."/>
            <person name="Bengelsdorf F."/>
            <person name="Duerre P."/>
            <person name="Daniel R."/>
        </authorList>
    </citation>
    <scope>NUCLEOTIDE SEQUENCE [LARGE SCALE GENOMIC DNA]</scope>
    <source>
        <strain evidence="2 3">VJag</strain>
    </source>
</reference>
<dbReference type="SMART" id="SM00460">
    <property type="entry name" value="TGc"/>
    <property type="match status" value="1"/>
</dbReference>
<comment type="caution">
    <text evidence="2">The sequence shown here is derived from an EMBL/GenBank/DDBJ whole genome shotgun (WGS) entry which is preliminary data.</text>
</comment>
<evidence type="ECO:0000259" key="1">
    <source>
        <dbReference type="SMART" id="SM00460"/>
    </source>
</evidence>
<dbReference type="InterPro" id="IPR038765">
    <property type="entry name" value="Papain-like_cys_pep_sf"/>
</dbReference>
<dbReference type="RefSeq" id="WP_231907746.1">
    <property type="nucleotide sequence ID" value="NZ_LRIE01000072.1"/>
</dbReference>
<dbReference type="AlphaFoldDB" id="A0A163RKC0"/>
<sequence length="289" mass="30758">MSTETIEDAGRRTLRVVHTTTFDYEAPVTASYNEARMTPAAGLAQDVLDASVAVQPTTWSHEYVDYWGTTVTAFEVLEPHRRLTIVATATVEVAPPPGGGGQATWEELGGEDVVDAQAAYLTDSATTAVPDDVAALALDVAAGLDPESAAEAICLALRDRLDYVPGVTTAHTPAAEAWLARKGVCQDMAHLCAGALRSVGIPARYVSGYLYPVTDGVVGETVTGESHAWIEWWTGAWRGYDPTNRRRAGLDHVVLGRGREYEDVAPLKGVYAGAAASDLEVTVEITRTA</sequence>
<dbReference type="STRING" id="43678.OJAG_20830"/>